<dbReference type="EC" id="2.7.2.4" evidence="9"/>
<comment type="catalytic activity">
    <reaction evidence="7 9">
        <text>L-aspartate + ATP = 4-phospho-L-aspartate + ADP</text>
        <dbReference type="Rhea" id="RHEA:23776"/>
        <dbReference type="ChEBI" id="CHEBI:29991"/>
        <dbReference type="ChEBI" id="CHEBI:30616"/>
        <dbReference type="ChEBI" id="CHEBI:57535"/>
        <dbReference type="ChEBI" id="CHEBI:456216"/>
        <dbReference type="EC" id="2.7.2.4"/>
    </reaction>
</comment>
<comment type="similarity">
    <text evidence="2 9">Belongs to the aspartokinase family.</text>
</comment>
<evidence type="ECO:0000256" key="5">
    <source>
        <dbReference type="ARBA" id="ARBA00022777"/>
    </source>
</evidence>
<dbReference type="UniPathway" id="UPA00050">
    <property type="reaction ID" value="UER00461"/>
</dbReference>
<keyword evidence="10" id="KW-0028">Amino-acid biosynthesis</keyword>
<dbReference type="CDD" id="cd04243">
    <property type="entry name" value="AAK_AK-HSDH-like"/>
    <property type="match status" value="1"/>
</dbReference>
<dbReference type="SUPFAM" id="SSF55021">
    <property type="entry name" value="ACT-like"/>
    <property type="match status" value="2"/>
</dbReference>
<dbReference type="Gene3D" id="3.40.1160.10">
    <property type="entry name" value="Acetylglutamate kinase-like"/>
    <property type="match status" value="1"/>
</dbReference>
<feature type="binding site" evidence="8">
    <location>
        <begin position="5"/>
        <end position="8"/>
    </location>
    <ligand>
        <name>ATP</name>
        <dbReference type="ChEBI" id="CHEBI:30616"/>
    </ligand>
</feature>
<evidence type="ECO:0000256" key="10">
    <source>
        <dbReference type="RuleBase" id="RU004249"/>
    </source>
</evidence>
<evidence type="ECO:0000259" key="12">
    <source>
        <dbReference type="Pfam" id="PF22468"/>
    </source>
</evidence>
<name>A0A2T4DRR4_9BACT</name>
<dbReference type="PANTHER" id="PTHR21499:SF59">
    <property type="entry name" value="ASPARTOKINASE"/>
    <property type="match status" value="1"/>
</dbReference>
<evidence type="ECO:0000259" key="11">
    <source>
        <dbReference type="Pfam" id="PF00696"/>
    </source>
</evidence>
<dbReference type="UniPathway" id="UPA00034">
    <property type="reaction ID" value="UER00015"/>
</dbReference>
<gene>
    <name evidence="13" type="ORF">C9994_06975</name>
</gene>
<evidence type="ECO:0000313" key="14">
    <source>
        <dbReference type="Proteomes" id="UP000240608"/>
    </source>
</evidence>
<dbReference type="GO" id="GO:0009088">
    <property type="term" value="P:threonine biosynthetic process"/>
    <property type="evidence" value="ECO:0007669"/>
    <property type="project" value="UniProtKB-UniPathway"/>
</dbReference>
<dbReference type="GO" id="GO:0009089">
    <property type="term" value="P:lysine biosynthetic process via diaminopimelate"/>
    <property type="evidence" value="ECO:0007669"/>
    <property type="project" value="UniProtKB-UniPathway"/>
</dbReference>
<feature type="domain" description="Aspartate/glutamate/uridylate kinase" evidence="11">
    <location>
        <begin position="1"/>
        <end position="277"/>
    </location>
</feature>
<dbReference type="Gene3D" id="1.20.120.1320">
    <property type="entry name" value="Aspartokinase, catalytic domain"/>
    <property type="match status" value="1"/>
</dbReference>
<dbReference type="GO" id="GO:0005829">
    <property type="term" value="C:cytosol"/>
    <property type="evidence" value="ECO:0007669"/>
    <property type="project" value="TreeGrafter"/>
</dbReference>
<keyword evidence="6 8" id="KW-0067">ATP-binding</keyword>
<dbReference type="NCBIfam" id="TIGR00657">
    <property type="entry name" value="asp_kinases"/>
    <property type="match status" value="1"/>
</dbReference>
<feature type="binding site" evidence="8">
    <location>
        <position position="231"/>
    </location>
    <ligand>
        <name>ATP</name>
        <dbReference type="ChEBI" id="CHEBI:30616"/>
    </ligand>
</feature>
<dbReference type="GO" id="GO:0009090">
    <property type="term" value="P:homoserine biosynthetic process"/>
    <property type="evidence" value="ECO:0007669"/>
    <property type="project" value="TreeGrafter"/>
</dbReference>
<comment type="caution">
    <text evidence="13">The sequence shown here is derived from an EMBL/GenBank/DDBJ whole genome shotgun (WGS) entry which is preliminary data.</text>
</comment>
<proteinExistence type="inferred from homology"/>
<evidence type="ECO:0000313" key="13">
    <source>
        <dbReference type="EMBL" id="PTB96524.1"/>
    </source>
</evidence>
<organism evidence="13 14">
    <name type="scientific">Marivirga lumbricoides</name>
    <dbReference type="NCBI Taxonomy" id="1046115"/>
    <lineage>
        <taxon>Bacteria</taxon>
        <taxon>Pseudomonadati</taxon>
        <taxon>Bacteroidota</taxon>
        <taxon>Cytophagia</taxon>
        <taxon>Cytophagales</taxon>
        <taxon>Marivirgaceae</taxon>
        <taxon>Marivirga</taxon>
    </lineage>
</organism>
<dbReference type="GO" id="GO:0004072">
    <property type="term" value="F:aspartate kinase activity"/>
    <property type="evidence" value="ECO:0007669"/>
    <property type="project" value="UniProtKB-EC"/>
</dbReference>
<dbReference type="Pfam" id="PF00696">
    <property type="entry name" value="AA_kinase"/>
    <property type="match status" value="1"/>
</dbReference>
<dbReference type="InterPro" id="IPR042199">
    <property type="entry name" value="AsparK_Bifunc_asparK/hSer_DH"/>
</dbReference>
<evidence type="ECO:0000256" key="7">
    <source>
        <dbReference type="ARBA" id="ARBA00047872"/>
    </source>
</evidence>
<dbReference type="InterPro" id="IPR045865">
    <property type="entry name" value="ACT-like_dom_sf"/>
</dbReference>
<feature type="binding site" evidence="8">
    <location>
        <position position="42"/>
    </location>
    <ligand>
        <name>substrate</name>
    </ligand>
</feature>
<dbReference type="GO" id="GO:0005524">
    <property type="term" value="F:ATP binding"/>
    <property type="evidence" value="ECO:0007669"/>
    <property type="project" value="UniProtKB-KW"/>
</dbReference>
<dbReference type="PROSITE" id="PS00324">
    <property type="entry name" value="ASPARTOKINASE"/>
    <property type="match status" value="1"/>
</dbReference>
<protein>
    <recommendedName>
        <fullName evidence="9">Aspartokinase</fullName>
        <ecNumber evidence="9">2.7.2.4</ecNumber>
    </recommendedName>
</protein>
<evidence type="ECO:0000256" key="4">
    <source>
        <dbReference type="ARBA" id="ARBA00022741"/>
    </source>
</evidence>
<feature type="binding site" evidence="8">
    <location>
        <position position="120"/>
    </location>
    <ligand>
        <name>substrate</name>
    </ligand>
</feature>
<accession>A0A2T4DRR4</accession>
<dbReference type="UniPathway" id="UPA00051">
    <property type="reaction ID" value="UER00462"/>
</dbReference>
<comment type="pathway">
    <text evidence="1 10">Amino-acid biosynthesis; L-lysine biosynthesis via DAP pathway; (S)-tetrahydrodipicolinate from L-aspartate: step 1/4.</text>
</comment>
<keyword evidence="4 8" id="KW-0547">Nucleotide-binding</keyword>
<evidence type="ECO:0000256" key="6">
    <source>
        <dbReference type="ARBA" id="ARBA00022840"/>
    </source>
</evidence>
<evidence type="ECO:0000256" key="8">
    <source>
        <dbReference type="PIRSR" id="PIRSR000726-1"/>
    </source>
</evidence>
<feature type="domain" description="Aspartokinase ACT" evidence="12">
    <location>
        <begin position="380"/>
        <end position="436"/>
    </location>
</feature>
<keyword evidence="3 9" id="KW-0808">Transferase</keyword>
<dbReference type="Proteomes" id="UP000240608">
    <property type="component" value="Unassembled WGS sequence"/>
</dbReference>
<dbReference type="Gene3D" id="3.30.70.260">
    <property type="match status" value="2"/>
</dbReference>
<sequence length="441" mass="49119">MIIMKFGGTSVGTPQGMNQIREIITQDSNKKLVVLSALSGVTNSLVEIGERLRRNDAEGAEQVVGKLAEKYVTFIEDLYQSPEFKKKASDAISQSHIFLQRCLSEKFTNLMDKELLAQGELMSTQLFNLHLQEHQLNSTLINALDFIRTDAFGEPDEAFINKELSDVLVKQPAETTLIVTQGYICRNFEGNIDNLQRGGSDYTASLVGAALHADEIQIWTDIDGMHNNDPRVVENTFSIPELSFDEAAELAYFGAKILHPSCIRPAQRRNIPVRLKNTMKPEAHGTLIDSKDEIGEGIKAIAAKDGIVAIKVKSLRMLMAYGFLRRVFEIFEKYKTPIDVITTSEVAISVTIDNVYYLDSILSELRPFGEVEVDKEQSIICIVGNLVAEKPGLVSKIFAALENIPVRMISYGGSRHNISVVVDTQYKKDALKKLNDGVFTR</sequence>
<comment type="pathway">
    <text evidence="10">Amino-acid biosynthesis; L-threonine biosynthesis; L-threonine from L-aspartate: step 1/5.</text>
</comment>
<evidence type="ECO:0000256" key="1">
    <source>
        <dbReference type="ARBA" id="ARBA00004766"/>
    </source>
</evidence>
<dbReference type="EMBL" id="PYVU01000047">
    <property type="protein sequence ID" value="PTB96524.1"/>
    <property type="molecule type" value="Genomic_DNA"/>
</dbReference>
<evidence type="ECO:0000256" key="9">
    <source>
        <dbReference type="RuleBase" id="RU003448"/>
    </source>
</evidence>
<dbReference type="InterPro" id="IPR001341">
    <property type="entry name" value="Asp_kinase"/>
</dbReference>
<dbReference type="SUPFAM" id="SSF53633">
    <property type="entry name" value="Carbamate kinase-like"/>
    <property type="match status" value="1"/>
</dbReference>
<dbReference type="InterPro" id="IPR054352">
    <property type="entry name" value="ACT_Aspartokinase"/>
</dbReference>
<evidence type="ECO:0000256" key="3">
    <source>
        <dbReference type="ARBA" id="ARBA00022679"/>
    </source>
</evidence>
<feature type="binding site" evidence="8">
    <location>
        <begin position="220"/>
        <end position="221"/>
    </location>
    <ligand>
        <name>ATP</name>
        <dbReference type="ChEBI" id="CHEBI:30616"/>
    </ligand>
</feature>
<dbReference type="AlphaFoldDB" id="A0A2T4DRR4"/>
<dbReference type="InterPro" id="IPR001048">
    <property type="entry name" value="Asp/Glu/Uridylate_kinase"/>
</dbReference>
<keyword evidence="5 9" id="KW-0418">Kinase</keyword>
<dbReference type="InterPro" id="IPR036393">
    <property type="entry name" value="AceGlu_kinase-like_sf"/>
</dbReference>
<dbReference type="PIRSF" id="PIRSF000726">
    <property type="entry name" value="Asp_kin"/>
    <property type="match status" value="1"/>
</dbReference>
<dbReference type="InterPro" id="IPR005260">
    <property type="entry name" value="Asp_kin_monofn"/>
</dbReference>
<dbReference type="Pfam" id="PF22468">
    <property type="entry name" value="ACT_9"/>
    <property type="match status" value="1"/>
</dbReference>
<dbReference type="InterPro" id="IPR018042">
    <property type="entry name" value="Aspartate_kinase_CS"/>
</dbReference>
<comment type="pathway">
    <text evidence="10">Amino-acid biosynthesis; L-methionine biosynthesis via de novo pathway; L-homoserine from L-aspartate: step 1/3.</text>
</comment>
<evidence type="ECO:0000256" key="2">
    <source>
        <dbReference type="ARBA" id="ARBA00010122"/>
    </source>
</evidence>
<reference evidence="13 14" key="1">
    <citation type="submission" date="2018-03" db="EMBL/GenBank/DDBJ databases">
        <title>Cross-interface Injection: A General Nanoliter Liquid Handling Method Applied to Single Cells Genome Amplification Automated Nanoliter Liquid Handling Applied to Single Cell Multiple Displacement Amplification.</title>
        <authorList>
            <person name="Yun J."/>
            <person name="Xu P."/>
            <person name="Xu J."/>
            <person name="Dai X."/>
            <person name="Wang Y."/>
            <person name="Zheng X."/>
            <person name="Cao C."/>
            <person name="Yi Q."/>
            <person name="Zhu Y."/>
            <person name="Wang L."/>
            <person name="Dong Z."/>
            <person name="Huang Y."/>
            <person name="Huang L."/>
            <person name="Du W."/>
        </authorList>
    </citation>
    <scope>NUCLEOTIDE SEQUENCE [LARGE SCALE GENOMIC DNA]</scope>
    <source>
        <strain evidence="13 14">Z-D1-2</strain>
    </source>
</reference>
<dbReference type="PANTHER" id="PTHR21499">
    <property type="entry name" value="ASPARTATE KINASE"/>
    <property type="match status" value="1"/>
</dbReference>